<evidence type="ECO:0000256" key="5">
    <source>
        <dbReference type="PROSITE-ProRule" id="PRU00277"/>
    </source>
</evidence>
<name>A0A1G8I655_9ACTN</name>
<dbReference type="EC" id="5.2.1.8" evidence="6"/>
<dbReference type="EMBL" id="FNCN01000035">
    <property type="protein sequence ID" value="SDI14080.1"/>
    <property type="molecule type" value="Genomic_DNA"/>
</dbReference>
<feature type="domain" description="PPIase FKBP-type" evidence="8">
    <location>
        <begin position="226"/>
        <end position="317"/>
    </location>
</feature>
<dbReference type="AlphaFoldDB" id="A0A1G8I655"/>
<evidence type="ECO:0000259" key="8">
    <source>
        <dbReference type="PROSITE" id="PS50059"/>
    </source>
</evidence>
<dbReference type="PROSITE" id="PS50059">
    <property type="entry name" value="FKBP_PPIASE"/>
    <property type="match status" value="1"/>
</dbReference>
<dbReference type="SUPFAM" id="SSF54534">
    <property type="entry name" value="FKBP-like"/>
    <property type="match status" value="1"/>
</dbReference>
<evidence type="ECO:0000256" key="3">
    <source>
        <dbReference type="ARBA" id="ARBA00023110"/>
    </source>
</evidence>
<keyword evidence="3 5" id="KW-0697">Rotamase</keyword>
<organism evidence="9 10">
    <name type="scientific">Sinosporangium album</name>
    <dbReference type="NCBI Taxonomy" id="504805"/>
    <lineage>
        <taxon>Bacteria</taxon>
        <taxon>Bacillati</taxon>
        <taxon>Actinomycetota</taxon>
        <taxon>Actinomycetes</taxon>
        <taxon>Streptosporangiales</taxon>
        <taxon>Streptosporangiaceae</taxon>
        <taxon>Sinosporangium</taxon>
    </lineage>
</organism>
<dbReference type="PROSITE" id="PS51257">
    <property type="entry name" value="PROKAR_LIPOPROTEIN"/>
    <property type="match status" value="1"/>
</dbReference>
<accession>A0A1G8I655</accession>
<protein>
    <recommendedName>
        <fullName evidence="6">Peptidyl-prolyl cis-trans isomerase</fullName>
        <ecNumber evidence="6">5.2.1.8</ecNumber>
    </recommendedName>
</protein>
<dbReference type="RefSeq" id="WP_176955680.1">
    <property type="nucleotide sequence ID" value="NZ_FNCN01000035.1"/>
</dbReference>
<reference evidence="9 10" key="1">
    <citation type="submission" date="2016-10" db="EMBL/GenBank/DDBJ databases">
        <authorList>
            <person name="de Groot N.N."/>
        </authorList>
    </citation>
    <scope>NUCLEOTIDE SEQUENCE [LARGE SCALE GENOMIC DNA]</scope>
    <source>
        <strain evidence="9 10">CPCC 201354</strain>
    </source>
</reference>
<dbReference type="Proteomes" id="UP000198923">
    <property type="component" value="Unassembled WGS sequence"/>
</dbReference>
<sequence>MRRPLAVLAAVPLLFAAACGTDKGTGAGTATNASSSAIKVTGEAGKQPQVTFPGGKPATTSSVNMVSEGQGTPFKKGDSVISNLTVFDWDGKSNTMAGSTYSAKPELIKVDDKLPKVLFDAFHKVKPGGRFVAVVAPGDSYTKQDLEQAKQQGIDVSVPKVFVFDPVSVVTPKISGTAGDPGVKGITLESPEGAAPKLTTKTDAPAPKELVNKTVIEGKGPKVEKGQTAVVQYTGKIWGSDREFDSSWSKGGEPVSFPIGVGQVIKGWDQTIVGAKVGSRLLVSIPPDLGYGKQGQPQAQIKGTDTLVFVVDVLGAY</sequence>
<dbReference type="InterPro" id="IPR046357">
    <property type="entry name" value="PPIase_dom_sf"/>
</dbReference>
<feature type="chain" id="PRO_5039178784" description="Peptidyl-prolyl cis-trans isomerase" evidence="7">
    <location>
        <begin position="21"/>
        <end position="317"/>
    </location>
</feature>
<keyword evidence="4 5" id="KW-0413">Isomerase</keyword>
<comment type="catalytic activity">
    <reaction evidence="1 5 6">
        <text>[protein]-peptidylproline (omega=180) = [protein]-peptidylproline (omega=0)</text>
        <dbReference type="Rhea" id="RHEA:16237"/>
        <dbReference type="Rhea" id="RHEA-COMP:10747"/>
        <dbReference type="Rhea" id="RHEA-COMP:10748"/>
        <dbReference type="ChEBI" id="CHEBI:83833"/>
        <dbReference type="ChEBI" id="CHEBI:83834"/>
        <dbReference type="EC" id="5.2.1.8"/>
    </reaction>
</comment>
<dbReference type="Gene3D" id="3.10.50.40">
    <property type="match status" value="1"/>
</dbReference>
<proteinExistence type="inferred from homology"/>
<dbReference type="GO" id="GO:0003755">
    <property type="term" value="F:peptidyl-prolyl cis-trans isomerase activity"/>
    <property type="evidence" value="ECO:0007669"/>
    <property type="project" value="UniProtKB-UniRule"/>
</dbReference>
<evidence type="ECO:0000256" key="1">
    <source>
        <dbReference type="ARBA" id="ARBA00000971"/>
    </source>
</evidence>
<keyword evidence="7" id="KW-0732">Signal</keyword>
<dbReference type="Pfam" id="PF00254">
    <property type="entry name" value="FKBP_C"/>
    <property type="match status" value="1"/>
</dbReference>
<gene>
    <name evidence="9" type="ORF">SAMN05421505_13536</name>
</gene>
<evidence type="ECO:0000256" key="6">
    <source>
        <dbReference type="RuleBase" id="RU003915"/>
    </source>
</evidence>
<dbReference type="InterPro" id="IPR001179">
    <property type="entry name" value="PPIase_FKBP_dom"/>
</dbReference>
<dbReference type="PANTHER" id="PTHR43811:SF19">
    <property type="entry name" value="39 KDA FK506-BINDING NUCLEAR PROTEIN"/>
    <property type="match status" value="1"/>
</dbReference>
<evidence type="ECO:0000313" key="10">
    <source>
        <dbReference type="Proteomes" id="UP000198923"/>
    </source>
</evidence>
<comment type="similarity">
    <text evidence="2 6">Belongs to the FKBP-type PPIase family.</text>
</comment>
<feature type="signal peptide" evidence="7">
    <location>
        <begin position="1"/>
        <end position="20"/>
    </location>
</feature>
<keyword evidence="10" id="KW-1185">Reference proteome</keyword>
<dbReference type="STRING" id="504805.SAMN05421505_13536"/>
<evidence type="ECO:0000256" key="2">
    <source>
        <dbReference type="ARBA" id="ARBA00006577"/>
    </source>
</evidence>
<evidence type="ECO:0000313" key="9">
    <source>
        <dbReference type="EMBL" id="SDI14080.1"/>
    </source>
</evidence>
<dbReference type="PANTHER" id="PTHR43811">
    <property type="entry name" value="FKBP-TYPE PEPTIDYL-PROLYL CIS-TRANS ISOMERASE FKPA"/>
    <property type="match status" value="1"/>
</dbReference>
<evidence type="ECO:0000256" key="4">
    <source>
        <dbReference type="ARBA" id="ARBA00023235"/>
    </source>
</evidence>
<evidence type="ECO:0000256" key="7">
    <source>
        <dbReference type="SAM" id="SignalP"/>
    </source>
</evidence>